<protein>
    <submittedName>
        <fullName evidence="6">4-hydroxy-tetrahydrodipicolinate synthase</fullName>
    </submittedName>
</protein>
<dbReference type="PANTHER" id="PTHR12128:SF66">
    <property type="entry name" value="4-HYDROXY-2-OXOGLUTARATE ALDOLASE, MITOCHONDRIAL"/>
    <property type="match status" value="1"/>
</dbReference>
<proteinExistence type="inferred from homology"/>
<dbReference type="GO" id="GO:0005829">
    <property type="term" value="C:cytosol"/>
    <property type="evidence" value="ECO:0007669"/>
    <property type="project" value="TreeGrafter"/>
</dbReference>
<sequence>MTLFSGLSAFPLTPTDPAGRLKPDSMARHIERLCAAGVDSIGLLGSTGSYAYLTAAERMRTVRVAAEAVAGKLPLIVGVGALRTDEAEQLARDAAMAGADGLLLAPMSYQKLTDEEVFQHVAAVAAAGDLPLCIYNNPGTTNFAFSHKMIARLSRLPRVTAVKMPLPADGDFAAELAALRSVTAAGFSVGYSGDWGARDALLAGADAWFSVVAGLLPGPALQLARAAGSRNAGLSERIDRAFHPLWALFRQFGSFRVMYALAELLDNDGIAPLRPVLPLAGDDRRKVEAALGQLADIQPASGRPASISI</sequence>
<dbReference type="RefSeq" id="WP_090846869.1">
    <property type="nucleotide sequence ID" value="NZ_FNXG01000002.1"/>
</dbReference>
<feature type="active site" description="Schiff-base intermediate with substrate" evidence="4">
    <location>
        <position position="163"/>
    </location>
</feature>
<evidence type="ECO:0000256" key="1">
    <source>
        <dbReference type="ARBA" id="ARBA00007592"/>
    </source>
</evidence>
<dbReference type="PRINTS" id="PR00146">
    <property type="entry name" value="DHPICSNTHASE"/>
</dbReference>
<dbReference type="GO" id="GO:0008840">
    <property type="term" value="F:4-hydroxy-tetrahydrodipicolinate synthase activity"/>
    <property type="evidence" value="ECO:0007669"/>
    <property type="project" value="TreeGrafter"/>
</dbReference>
<keyword evidence="7" id="KW-1185">Reference proteome</keyword>
<dbReference type="InterPro" id="IPR013785">
    <property type="entry name" value="Aldolase_TIM"/>
</dbReference>
<dbReference type="Pfam" id="PF00701">
    <property type="entry name" value="DHDPS"/>
    <property type="match status" value="1"/>
</dbReference>
<dbReference type="OrthoDB" id="9778880at2"/>
<name>A0A1H6LBT8_9RHOB</name>
<evidence type="ECO:0000313" key="7">
    <source>
        <dbReference type="Proteomes" id="UP000199125"/>
    </source>
</evidence>
<dbReference type="SUPFAM" id="SSF51569">
    <property type="entry name" value="Aldolase"/>
    <property type="match status" value="1"/>
</dbReference>
<evidence type="ECO:0000256" key="4">
    <source>
        <dbReference type="PIRSR" id="PIRSR001365-1"/>
    </source>
</evidence>
<dbReference type="InterPro" id="IPR002220">
    <property type="entry name" value="DapA-like"/>
</dbReference>
<keyword evidence="2 3" id="KW-0456">Lyase</keyword>
<dbReference type="Gene3D" id="3.20.20.70">
    <property type="entry name" value="Aldolase class I"/>
    <property type="match status" value="1"/>
</dbReference>
<evidence type="ECO:0000256" key="3">
    <source>
        <dbReference type="PIRNR" id="PIRNR001365"/>
    </source>
</evidence>
<dbReference type="SMART" id="SM01130">
    <property type="entry name" value="DHDPS"/>
    <property type="match status" value="1"/>
</dbReference>
<reference evidence="7" key="1">
    <citation type="submission" date="2016-10" db="EMBL/GenBank/DDBJ databases">
        <authorList>
            <person name="Varghese N."/>
            <person name="Submissions S."/>
        </authorList>
    </citation>
    <scope>NUCLEOTIDE SEQUENCE [LARGE SCALE GENOMIC DNA]</scope>
    <source>
        <strain evidence="7">DSM 11593</strain>
    </source>
</reference>
<evidence type="ECO:0000313" key="6">
    <source>
        <dbReference type="EMBL" id="SEH86061.1"/>
    </source>
</evidence>
<feature type="active site" description="Proton donor/acceptor" evidence="4">
    <location>
        <position position="135"/>
    </location>
</feature>
<evidence type="ECO:0000256" key="5">
    <source>
        <dbReference type="PIRSR" id="PIRSR001365-2"/>
    </source>
</evidence>
<gene>
    <name evidence="6" type="ORF">SAMN04488075_1482</name>
</gene>
<evidence type="ECO:0000256" key="2">
    <source>
        <dbReference type="ARBA" id="ARBA00023239"/>
    </source>
</evidence>
<accession>A0A1H6LBT8</accession>
<dbReference type="PANTHER" id="PTHR12128">
    <property type="entry name" value="DIHYDRODIPICOLINATE SYNTHASE"/>
    <property type="match status" value="1"/>
</dbReference>
<dbReference type="Proteomes" id="UP000199125">
    <property type="component" value="Unassembled WGS sequence"/>
</dbReference>
<dbReference type="STRING" id="65735.SAMN04488075_1482"/>
<dbReference type="CDD" id="cd00408">
    <property type="entry name" value="DHDPS-like"/>
    <property type="match status" value="1"/>
</dbReference>
<dbReference type="EMBL" id="FNXG01000002">
    <property type="protein sequence ID" value="SEH86061.1"/>
    <property type="molecule type" value="Genomic_DNA"/>
</dbReference>
<feature type="binding site" evidence="5">
    <location>
        <position position="47"/>
    </location>
    <ligand>
        <name>pyruvate</name>
        <dbReference type="ChEBI" id="CHEBI:15361"/>
    </ligand>
</feature>
<dbReference type="PIRSF" id="PIRSF001365">
    <property type="entry name" value="DHDPS"/>
    <property type="match status" value="1"/>
</dbReference>
<organism evidence="6 7">
    <name type="scientific">Paracoccus alkenifer</name>
    <dbReference type="NCBI Taxonomy" id="65735"/>
    <lineage>
        <taxon>Bacteria</taxon>
        <taxon>Pseudomonadati</taxon>
        <taxon>Pseudomonadota</taxon>
        <taxon>Alphaproteobacteria</taxon>
        <taxon>Rhodobacterales</taxon>
        <taxon>Paracoccaceae</taxon>
        <taxon>Paracoccus</taxon>
    </lineage>
</organism>
<dbReference type="AlphaFoldDB" id="A0A1H6LBT8"/>
<comment type="similarity">
    <text evidence="1 3">Belongs to the DapA family.</text>
</comment>